<reference evidence="1" key="1">
    <citation type="journal article" date="2022" name="Int. J. Syst. Evol. Microbiol.">
        <title>A novel species of lactic acid bacteria, Ligilactobacillus pabuli sp. nov., isolated from alfalfa silage.</title>
        <authorList>
            <person name="Tohno M."/>
            <person name="Tanizawa Y."/>
            <person name="Sawada H."/>
            <person name="Sakamoto M."/>
            <person name="Ohkuma M."/>
            <person name="Kobayashi H."/>
        </authorList>
    </citation>
    <scope>NUCLEOTIDE SEQUENCE</scope>
    <source>
        <strain evidence="1">AF129</strain>
    </source>
</reference>
<proteinExistence type="predicted"/>
<dbReference type="Proteomes" id="UP001055149">
    <property type="component" value="Unassembled WGS sequence"/>
</dbReference>
<keyword evidence="2" id="KW-1185">Reference proteome</keyword>
<dbReference type="EMBL" id="BQXH01000005">
    <property type="protein sequence ID" value="GKS81028.1"/>
    <property type="molecule type" value="Genomic_DNA"/>
</dbReference>
<protein>
    <submittedName>
        <fullName evidence="1">Uncharacterized protein</fullName>
    </submittedName>
</protein>
<evidence type="ECO:0000313" key="2">
    <source>
        <dbReference type="Proteomes" id="UP001055149"/>
    </source>
</evidence>
<organism evidence="1 2">
    <name type="scientific">Ligilactobacillus pabuli</name>
    <dbReference type="NCBI Taxonomy" id="2886039"/>
    <lineage>
        <taxon>Bacteria</taxon>
        <taxon>Bacillati</taxon>
        <taxon>Bacillota</taxon>
        <taxon>Bacilli</taxon>
        <taxon>Lactobacillales</taxon>
        <taxon>Lactobacillaceae</taxon>
        <taxon>Ligilactobacillus</taxon>
    </lineage>
</organism>
<accession>A0ABQ5JGQ0</accession>
<gene>
    <name evidence="1" type="ORF">LPAF129_07130</name>
</gene>
<sequence length="141" mass="15634">MTKEQLYSNQYQFTPAENRRFTRANLTKLVYTNARFEGVKLTLAQTQTVLDGVSVAGVPVSDILTLVNLKRAWLVALDQKGPLTLELEKQLNKLVAAEDTAFAGELRQRQGGVSLGGGEIFAQPLIDKQQEALFLQQILTN</sequence>
<dbReference type="InterPro" id="IPR036597">
    <property type="entry name" value="Fido-like_dom_sf"/>
</dbReference>
<name>A0ABQ5JGQ0_9LACO</name>
<comment type="caution">
    <text evidence="1">The sequence shown here is derived from an EMBL/GenBank/DDBJ whole genome shotgun (WGS) entry which is preliminary data.</text>
</comment>
<dbReference type="Gene3D" id="1.10.3290.10">
    <property type="entry name" value="Fido-like domain"/>
    <property type="match status" value="1"/>
</dbReference>
<evidence type="ECO:0000313" key="1">
    <source>
        <dbReference type="EMBL" id="GKS81028.1"/>
    </source>
</evidence>